<dbReference type="InterPro" id="IPR019372">
    <property type="entry name" value="LHFPL"/>
</dbReference>
<dbReference type="RefSeq" id="XP_019892567.1">
    <property type="nucleotide sequence ID" value="XM_020037008.1"/>
</dbReference>
<evidence type="ECO:0000313" key="10">
    <source>
        <dbReference type="RefSeq" id="XP_011292833.1"/>
    </source>
</evidence>
<dbReference type="VEuPathDB" id="VectorBase:MDOA007557"/>
<keyword evidence="7" id="KW-1185">Reference proteome</keyword>
<organism evidence="6">
    <name type="scientific">Musca domestica</name>
    <name type="common">House fly</name>
    <dbReference type="NCBI Taxonomy" id="7370"/>
    <lineage>
        <taxon>Eukaryota</taxon>
        <taxon>Metazoa</taxon>
        <taxon>Ecdysozoa</taxon>
        <taxon>Arthropoda</taxon>
        <taxon>Hexapoda</taxon>
        <taxon>Insecta</taxon>
        <taxon>Pterygota</taxon>
        <taxon>Neoptera</taxon>
        <taxon>Endopterygota</taxon>
        <taxon>Diptera</taxon>
        <taxon>Brachycera</taxon>
        <taxon>Muscomorpha</taxon>
        <taxon>Muscoidea</taxon>
        <taxon>Muscidae</taxon>
        <taxon>Musca</taxon>
    </lineage>
</organism>
<evidence type="ECO:0000313" key="9">
    <source>
        <dbReference type="RefSeq" id="XP_005184331.1"/>
    </source>
</evidence>
<comment type="subcellular location">
    <subcellularLocation>
        <location evidence="1">Membrane</location>
        <topology evidence="1">Multi-pass membrane protein</topology>
    </subcellularLocation>
</comment>
<evidence type="ECO:0000313" key="13">
    <source>
        <dbReference type="RefSeq" id="XP_019892566.1"/>
    </source>
</evidence>
<dbReference type="eggNOG" id="KOG4026">
    <property type="taxonomic scope" value="Eukaryota"/>
</dbReference>
<accession>A0A1I8MQX9</accession>
<feature type="transmembrane region" description="Helical" evidence="5">
    <location>
        <begin position="158"/>
        <end position="180"/>
    </location>
</feature>
<dbReference type="PANTHER" id="PTHR12489">
    <property type="entry name" value="LIPOMA HMGIC FUSION PARTNER-LIKE PROTEIN"/>
    <property type="match status" value="1"/>
</dbReference>
<reference evidence="6" key="1">
    <citation type="submission" date="2020-05" db="UniProtKB">
        <authorList>
            <consortium name="EnsemblMetazoa"/>
        </authorList>
    </citation>
    <scope>IDENTIFICATION</scope>
    <source>
        <strain evidence="6">Aabys</strain>
    </source>
</reference>
<dbReference type="GeneID" id="101894039"/>
<protein>
    <submittedName>
        <fullName evidence="8 9">Lipoma HMGIC fusion partner-like 2 protein</fullName>
    </submittedName>
</protein>
<feature type="transmembrane region" description="Helical" evidence="5">
    <location>
        <begin position="200"/>
        <end position="229"/>
    </location>
</feature>
<dbReference type="EnsemblMetazoa" id="MDOA007557-RB">
    <property type="protein sequence ID" value="MDOA007557-PB"/>
    <property type="gene ID" value="MDOA007557"/>
</dbReference>
<dbReference type="Proteomes" id="UP001652621">
    <property type="component" value="Unplaced"/>
</dbReference>
<dbReference type="RefSeq" id="XP_005184330.1">
    <property type="nucleotide sequence ID" value="XM_005184273.3"/>
</dbReference>
<reference evidence="8 9" key="2">
    <citation type="submission" date="2025-04" db="UniProtKB">
        <authorList>
            <consortium name="RefSeq"/>
        </authorList>
    </citation>
    <scope>IDENTIFICATION</scope>
    <source>
        <strain evidence="8 9">Aabys</strain>
    </source>
</reference>
<dbReference type="EnsemblMetazoa" id="MDOA007557-RA">
    <property type="protein sequence ID" value="MDOA007557-PA"/>
    <property type="gene ID" value="MDOA007557"/>
</dbReference>
<dbReference type="RefSeq" id="XP_005184331.1">
    <property type="nucleotide sequence ID" value="XM_005184274.3"/>
</dbReference>
<dbReference type="VEuPathDB" id="VectorBase:MDOMA2_006771"/>
<dbReference type="PANTHER" id="PTHR12489:SF19">
    <property type="entry name" value="LHFPL TETRASPAN SUBFAMILY MEMBER 2 PROTEIN"/>
    <property type="match status" value="1"/>
</dbReference>
<dbReference type="EnsemblMetazoa" id="MDOA007557-RE">
    <property type="protein sequence ID" value="MDOA007557-PE"/>
    <property type="gene ID" value="MDOA007557"/>
</dbReference>
<dbReference type="RefSeq" id="XP_011292833.1">
    <property type="nucleotide sequence ID" value="XM_011294531.2"/>
</dbReference>
<sequence>MSKPNYSRHKTSIMCYMIITGGSLVWFLLSLIADMFVVTAIVTPKWLIGPTAQAITLSTVKYAASTDNQTLATAATTTYRHPSVGIYTRCKAIREAGHHFTFHCGSFDLDGFSTDSEIYPSPWKAAMFFISLGFVLLTLTVLCTLISCCRQSIFGKSLHNMTACAQVTAGISVMLSLFLHPMGWSASRVQLLCGPDAEPFYAAGCSLGISFYSAIAGVILCFVCAGISLKAESSNMRTRVKRRVEGGDRLVCIP</sequence>
<dbReference type="EnsemblMetazoa" id="MDOA007557-RD">
    <property type="protein sequence ID" value="MDOA007557-PD"/>
    <property type="gene ID" value="MDOA007557"/>
</dbReference>
<dbReference type="RefSeq" id="XP_011292834.1">
    <property type="nucleotide sequence ID" value="XM_011294532.2"/>
</dbReference>
<evidence type="ECO:0000313" key="7">
    <source>
        <dbReference type="Proteomes" id="UP001652621"/>
    </source>
</evidence>
<evidence type="ECO:0000313" key="12">
    <source>
        <dbReference type="RefSeq" id="XP_011292835.1"/>
    </source>
</evidence>
<dbReference type="RefSeq" id="XP_019892566.1">
    <property type="nucleotide sequence ID" value="XM_020037007.1"/>
</dbReference>
<keyword evidence="2 5" id="KW-0812">Transmembrane</keyword>
<evidence type="ECO:0000256" key="5">
    <source>
        <dbReference type="SAM" id="Phobius"/>
    </source>
</evidence>
<evidence type="ECO:0000313" key="14">
    <source>
        <dbReference type="RefSeq" id="XP_019892567.1"/>
    </source>
</evidence>
<dbReference type="Pfam" id="PF10242">
    <property type="entry name" value="L_HMGIC_fpl"/>
    <property type="match status" value="1"/>
</dbReference>
<evidence type="ECO:0000256" key="1">
    <source>
        <dbReference type="ARBA" id="ARBA00004141"/>
    </source>
</evidence>
<evidence type="ECO:0000256" key="2">
    <source>
        <dbReference type="ARBA" id="ARBA00022692"/>
    </source>
</evidence>
<evidence type="ECO:0000256" key="4">
    <source>
        <dbReference type="ARBA" id="ARBA00023136"/>
    </source>
</evidence>
<feature type="transmembrane region" description="Helical" evidence="5">
    <location>
        <begin position="12"/>
        <end position="42"/>
    </location>
</feature>
<gene>
    <name evidence="6" type="primary">101894039</name>
    <name evidence="8 9 10 11 12 13 14" type="synonym">LOC101894039</name>
</gene>
<dbReference type="STRING" id="7370.A0A1I8MQX9"/>
<dbReference type="KEGG" id="mde:101894039"/>
<name>A0A1I8MQX9_MUSDO</name>
<evidence type="ECO:0000313" key="11">
    <source>
        <dbReference type="RefSeq" id="XP_011292834.1"/>
    </source>
</evidence>
<dbReference type="GO" id="GO:0016020">
    <property type="term" value="C:membrane"/>
    <property type="evidence" value="ECO:0007669"/>
    <property type="project" value="UniProtKB-SubCell"/>
</dbReference>
<dbReference type="OrthoDB" id="10048434at2759"/>
<evidence type="ECO:0000313" key="8">
    <source>
        <dbReference type="RefSeq" id="XP_005184330.1"/>
    </source>
</evidence>
<proteinExistence type="predicted"/>
<dbReference type="AlphaFoldDB" id="A0A1I8MQX9"/>
<evidence type="ECO:0000313" key="6">
    <source>
        <dbReference type="EnsemblMetazoa" id="MDOA007557-PD"/>
    </source>
</evidence>
<feature type="transmembrane region" description="Helical" evidence="5">
    <location>
        <begin position="125"/>
        <end position="146"/>
    </location>
</feature>
<evidence type="ECO:0000256" key="3">
    <source>
        <dbReference type="ARBA" id="ARBA00022989"/>
    </source>
</evidence>
<dbReference type="EnsemblMetazoa" id="MDOA007557-RC">
    <property type="protein sequence ID" value="MDOA007557-PC"/>
    <property type="gene ID" value="MDOA007557"/>
</dbReference>
<dbReference type="RefSeq" id="XP_011292835.1">
    <property type="nucleotide sequence ID" value="XM_011294533.2"/>
</dbReference>
<keyword evidence="4 5" id="KW-0472">Membrane</keyword>
<dbReference type="Gene3D" id="1.20.140.150">
    <property type="match status" value="1"/>
</dbReference>
<keyword evidence="3 5" id="KW-1133">Transmembrane helix</keyword>